<dbReference type="AlphaFoldDB" id="A0A0B7G1H5"/>
<keyword evidence="2" id="KW-1185">Reference proteome</keyword>
<organism evidence="1 2">
    <name type="scientific">Thanatephorus cucumeris (strain AG1-IB / isolate 7/3/14)</name>
    <name type="common">Lettuce bottom rot fungus</name>
    <name type="synonym">Rhizoctonia solani</name>
    <dbReference type="NCBI Taxonomy" id="1108050"/>
    <lineage>
        <taxon>Eukaryota</taxon>
        <taxon>Fungi</taxon>
        <taxon>Dikarya</taxon>
        <taxon>Basidiomycota</taxon>
        <taxon>Agaricomycotina</taxon>
        <taxon>Agaricomycetes</taxon>
        <taxon>Cantharellales</taxon>
        <taxon>Ceratobasidiaceae</taxon>
        <taxon>Rhizoctonia</taxon>
        <taxon>Rhizoctonia solani AG-1</taxon>
    </lineage>
</organism>
<evidence type="ECO:0000313" key="2">
    <source>
        <dbReference type="Proteomes" id="UP000059188"/>
    </source>
</evidence>
<dbReference type="PANTHER" id="PTHR37842:SF2">
    <property type="entry name" value="GYLCOSYL HYDROLASE 115 C-TERMINAL DOMAIN-CONTAINING PROTEIN"/>
    <property type="match status" value="1"/>
</dbReference>
<name>A0A0B7G1H5_THACB</name>
<dbReference type="Proteomes" id="UP000059188">
    <property type="component" value="Unassembled WGS sequence"/>
</dbReference>
<sequence length="140" mass="15710">MRETQIQNLRITECQFYGTAPLLGGKWDHFVDQTHLGYCYYWPQPMTNATPAVNRFAAKKQALVGPMRVTIEGSLRAWPGDNCNQCEQGYNCPPPSLSPLDSSTPSKSQLIHVLLDGTFQCILAHYFPSFETISPSKLKT</sequence>
<dbReference type="EMBL" id="LN679174">
    <property type="protein sequence ID" value="CEL62944.1"/>
    <property type="molecule type" value="Genomic_DNA"/>
</dbReference>
<accession>A0A0B7G1H5</accession>
<protein>
    <submittedName>
        <fullName evidence="1">Uncharacterized protein</fullName>
    </submittedName>
</protein>
<dbReference type="PANTHER" id="PTHR37842">
    <property type="match status" value="1"/>
</dbReference>
<evidence type="ECO:0000313" key="1">
    <source>
        <dbReference type="EMBL" id="CEL62944.1"/>
    </source>
</evidence>
<gene>
    <name evidence="1" type="ORF">RSOLAG1IB_10598</name>
</gene>
<dbReference type="Gene3D" id="1.20.58.2150">
    <property type="match status" value="1"/>
</dbReference>
<reference evidence="1 2" key="1">
    <citation type="submission" date="2014-11" db="EMBL/GenBank/DDBJ databases">
        <authorList>
            <person name="Wibberg Daniel"/>
        </authorList>
    </citation>
    <scope>NUCLEOTIDE SEQUENCE [LARGE SCALE GENOMIC DNA]</scope>
    <source>
        <strain evidence="1">Rhizoctonia solani AG1-IB 7/3/14</strain>
    </source>
</reference>
<proteinExistence type="predicted"/>
<dbReference type="STRING" id="1108050.A0A0B7G1H5"/>